<gene>
    <name evidence="2" type="ORF">DFH08DRAFT_969621</name>
</gene>
<name>A0AAD7EH27_9AGAR</name>
<organism evidence="2 3">
    <name type="scientific">Mycena albidolilacea</name>
    <dbReference type="NCBI Taxonomy" id="1033008"/>
    <lineage>
        <taxon>Eukaryota</taxon>
        <taxon>Fungi</taxon>
        <taxon>Dikarya</taxon>
        <taxon>Basidiomycota</taxon>
        <taxon>Agaricomycotina</taxon>
        <taxon>Agaricomycetes</taxon>
        <taxon>Agaricomycetidae</taxon>
        <taxon>Agaricales</taxon>
        <taxon>Marasmiineae</taxon>
        <taxon>Mycenaceae</taxon>
        <taxon>Mycena</taxon>
    </lineage>
</organism>
<sequence length="483" mass="52996">MSFLCDTPPNAMPLFTNHHAMMINARHTLCPELLCTHFLPAPRLCQYGPNEGKYYVACFNKAHGARYKFWDLGVHPRNAAQQNNAPPPTPLSSTQTATAKPPPRLSVKCISCTRLENAQIHETRPPALSTSTHEILDAGLAEAAAAFPAPPCRQHKFLDAEAAAAFPALRRRQHELPHQRLARQQEAVARLAVLTPLPPSPTLLQEERDKVLALRLAVGTSPPPSITAPHTRRISLVSWVLCGEASTTVVQDVAGWALTWPTIHLTNLTPFLLSPVHSRLDAYYDLFNFHIGQWVAILQAYAFDVVTDEPVLLRRVGTVADDEDEVIASFARFINRNLYPRVTTPKSRQLDKRRKYEPEPAGSSSDELEVSKVTQIVKMEPMTPPTFCRHPAPAGAPFTATIASTSRRLFSSSLPPVASSSRLSTSSSFEARCASSSSPFPSTPSLGFSYSSASSSSLASAGSSSRNPIQYFDEKDENSCEFF</sequence>
<keyword evidence="3" id="KW-1185">Reference proteome</keyword>
<feature type="region of interest" description="Disordered" evidence="1">
    <location>
        <begin position="345"/>
        <end position="370"/>
    </location>
</feature>
<evidence type="ECO:0000313" key="2">
    <source>
        <dbReference type="EMBL" id="KAJ7322988.1"/>
    </source>
</evidence>
<dbReference type="AlphaFoldDB" id="A0AAD7EH27"/>
<feature type="compositionally biased region" description="Low complexity" evidence="1">
    <location>
        <begin position="448"/>
        <end position="465"/>
    </location>
</feature>
<accession>A0AAD7EH27</accession>
<feature type="region of interest" description="Disordered" evidence="1">
    <location>
        <begin position="448"/>
        <end position="483"/>
    </location>
</feature>
<feature type="region of interest" description="Disordered" evidence="1">
    <location>
        <begin position="78"/>
        <end position="104"/>
    </location>
</feature>
<proteinExistence type="predicted"/>
<dbReference type="Proteomes" id="UP001218218">
    <property type="component" value="Unassembled WGS sequence"/>
</dbReference>
<evidence type="ECO:0000313" key="3">
    <source>
        <dbReference type="Proteomes" id="UP001218218"/>
    </source>
</evidence>
<feature type="compositionally biased region" description="Basic and acidic residues" evidence="1">
    <location>
        <begin position="348"/>
        <end position="358"/>
    </location>
</feature>
<evidence type="ECO:0000256" key="1">
    <source>
        <dbReference type="SAM" id="MobiDB-lite"/>
    </source>
</evidence>
<reference evidence="2" key="1">
    <citation type="submission" date="2023-03" db="EMBL/GenBank/DDBJ databases">
        <title>Massive genome expansion in bonnet fungi (Mycena s.s.) driven by repeated elements and novel gene families across ecological guilds.</title>
        <authorList>
            <consortium name="Lawrence Berkeley National Laboratory"/>
            <person name="Harder C.B."/>
            <person name="Miyauchi S."/>
            <person name="Viragh M."/>
            <person name="Kuo A."/>
            <person name="Thoen E."/>
            <person name="Andreopoulos B."/>
            <person name="Lu D."/>
            <person name="Skrede I."/>
            <person name="Drula E."/>
            <person name="Henrissat B."/>
            <person name="Morin E."/>
            <person name="Kohler A."/>
            <person name="Barry K."/>
            <person name="LaButti K."/>
            <person name="Morin E."/>
            <person name="Salamov A."/>
            <person name="Lipzen A."/>
            <person name="Mereny Z."/>
            <person name="Hegedus B."/>
            <person name="Baldrian P."/>
            <person name="Stursova M."/>
            <person name="Weitz H."/>
            <person name="Taylor A."/>
            <person name="Grigoriev I.V."/>
            <person name="Nagy L.G."/>
            <person name="Martin F."/>
            <person name="Kauserud H."/>
        </authorList>
    </citation>
    <scope>NUCLEOTIDE SEQUENCE</scope>
    <source>
        <strain evidence="2">CBHHK002</strain>
    </source>
</reference>
<protein>
    <submittedName>
        <fullName evidence="2">Uncharacterized protein</fullName>
    </submittedName>
</protein>
<comment type="caution">
    <text evidence="2">The sequence shown here is derived from an EMBL/GenBank/DDBJ whole genome shotgun (WGS) entry which is preliminary data.</text>
</comment>
<dbReference type="EMBL" id="JARIHO010000048">
    <property type="protein sequence ID" value="KAJ7322988.1"/>
    <property type="molecule type" value="Genomic_DNA"/>
</dbReference>